<dbReference type="HOGENOM" id="CLU_3355246_0_0_6"/>
<protein>
    <submittedName>
        <fullName evidence="1">Uncharacterized protein</fullName>
    </submittedName>
</protein>
<gene>
    <name evidence="1" type="ordered locus">CJA_0252</name>
</gene>
<dbReference type="KEGG" id="cja:CJA_0252"/>
<accession>B3PH55</accession>
<organism evidence="1 2">
    <name type="scientific">Cellvibrio japonicus (strain Ueda107)</name>
    <name type="common">Pseudomonas fluorescens subsp. cellulosa</name>
    <dbReference type="NCBI Taxonomy" id="498211"/>
    <lineage>
        <taxon>Bacteria</taxon>
        <taxon>Pseudomonadati</taxon>
        <taxon>Pseudomonadota</taxon>
        <taxon>Gammaproteobacteria</taxon>
        <taxon>Cellvibrionales</taxon>
        <taxon>Cellvibrionaceae</taxon>
        <taxon>Cellvibrio</taxon>
    </lineage>
</organism>
<keyword evidence="2" id="KW-1185">Reference proteome</keyword>
<evidence type="ECO:0000313" key="2">
    <source>
        <dbReference type="Proteomes" id="UP000001036"/>
    </source>
</evidence>
<name>B3PH55_CELJU</name>
<dbReference type="AlphaFoldDB" id="B3PH55"/>
<sequence length="36" mass="4250">MGFYSLFFRRFGIWLNGKAGVRRINIMGKHNITGKY</sequence>
<dbReference type="EMBL" id="CP000934">
    <property type="protein sequence ID" value="ACE83679.1"/>
    <property type="molecule type" value="Genomic_DNA"/>
</dbReference>
<evidence type="ECO:0000313" key="1">
    <source>
        <dbReference type="EMBL" id="ACE83679.1"/>
    </source>
</evidence>
<dbReference type="STRING" id="498211.CJA_0252"/>
<reference evidence="1 2" key="1">
    <citation type="journal article" date="2008" name="J. Bacteriol.">
        <title>Insights into plant cell wall degradation from the genome sequence of the soil bacterium Cellvibrio japonicus.</title>
        <authorList>
            <person name="Deboy R.T."/>
            <person name="Mongodin E.F."/>
            <person name="Fouts D.E."/>
            <person name="Tailford L.E."/>
            <person name="Khouri H."/>
            <person name="Emerson J.B."/>
            <person name="Mohamoud Y."/>
            <person name="Watkins K."/>
            <person name="Henrissat B."/>
            <person name="Gilbert H.J."/>
            <person name="Nelson K.E."/>
        </authorList>
    </citation>
    <scope>NUCLEOTIDE SEQUENCE [LARGE SCALE GENOMIC DNA]</scope>
    <source>
        <strain evidence="1 2">Ueda107</strain>
    </source>
</reference>
<proteinExistence type="predicted"/>
<dbReference type="Proteomes" id="UP000001036">
    <property type="component" value="Chromosome"/>
</dbReference>